<dbReference type="InterPro" id="IPR051320">
    <property type="entry name" value="Viral_Replic_Matur_Polypro"/>
</dbReference>
<dbReference type="Proteomes" id="UP000024635">
    <property type="component" value="Unassembled WGS sequence"/>
</dbReference>
<dbReference type="GO" id="GO:0003964">
    <property type="term" value="F:RNA-directed DNA polymerase activity"/>
    <property type="evidence" value="ECO:0007669"/>
    <property type="project" value="UniProtKB-EC"/>
</dbReference>
<dbReference type="InterPro" id="IPR000477">
    <property type="entry name" value="RT_dom"/>
</dbReference>
<dbReference type="SUPFAM" id="SSF56672">
    <property type="entry name" value="DNA/RNA polymerases"/>
    <property type="match status" value="1"/>
</dbReference>
<proteinExistence type="predicted"/>
<comment type="caution">
    <text evidence="4">The sequence shown here is derived from an EMBL/GenBank/DDBJ whole genome shotgun (WGS) entry which is preliminary data.</text>
</comment>
<feature type="domain" description="Reverse transcriptase" evidence="2">
    <location>
        <begin position="12"/>
        <end position="105"/>
    </location>
</feature>
<evidence type="ECO:0000259" key="3">
    <source>
        <dbReference type="Pfam" id="PF17919"/>
    </source>
</evidence>
<feature type="domain" description="Reverse transcriptase/retrotransposon-derived protein RNase H-like" evidence="3">
    <location>
        <begin position="168"/>
        <end position="253"/>
    </location>
</feature>
<dbReference type="EC" id="2.7.7.49" evidence="1"/>
<dbReference type="PANTHER" id="PTHR33064:SF37">
    <property type="entry name" value="RIBONUCLEASE H"/>
    <property type="match status" value="1"/>
</dbReference>
<accession>A0A016TN97</accession>
<dbReference type="Gene3D" id="3.30.70.270">
    <property type="match status" value="2"/>
</dbReference>
<evidence type="ECO:0000313" key="5">
    <source>
        <dbReference type="Proteomes" id="UP000024635"/>
    </source>
</evidence>
<dbReference type="OrthoDB" id="5846972at2759"/>
<dbReference type="Pfam" id="PF17919">
    <property type="entry name" value="RT_RNaseH_2"/>
    <property type="match status" value="1"/>
</dbReference>
<keyword evidence="5" id="KW-1185">Reference proteome</keyword>
<dbReference type="InterPro" id="IPR041577">
    <property type="entry name" value="RT_RNaseH_2"/>
</dbReference>
<evidence type="ECO:0000313" key="4">
    <source>
        <dbReference type="EMBL" id="EYC04230.1"/>
    </source>
</evidence>
<evidence type="ECO:0000256" key="1">
    <source>
        <dbReference type="ARBA" id="ARBA00012493"/>
    </source>
</evidence>
<dbReference type="AlphaFoldDB" id="A0A016TN97"/>
<dbReference type="STRING" id="53326.A0A016TN97"/>
<dbReference type="InterPro" id="IPR043502">
    <property type="entry name" value="DNA/RNA_pol_sf"/>
</dbReference>
<evidence type="ECO:0000259" key="2">
    <source>
        <dbReference type="Pfam" id="PF00078"/>
    </source>
</evidence>
<protein>
    <recommendedName>
        <fullName evidence="1">RNA-directed DNA polymerase</fullName>
        <ecNumber evidence="1">2.7.7.49</ecNumber>
    </recommendedName>
</protein>
<sequence>MQLLLSQESQAKCRWATHQGIYQFVYLLFGLRNAGAYFSRATTRILAGLEGSCLAYLDDIIVFDEDFYPHLLSLQKASELFDIKVSGKKLTSSAQSKITFLGHEISGNSYAPAEHNILAIRDMPTTKTTKEVKSFLGMADFFRRFIQGFASIAAPLYELCKFRMVFQWGPTQQEAFTALKEALVSRPCLAFPQNQEFLLHTDGGEIAVGAALSQRQDDSNALAAVGYSSKALLASQQKWSPTHIELFAIISAL</sequence>
<dbReference type="FunFam" id="3.30.70.270:FF:000020">
    <property type="entry name" value="Transposon Tf2-6 polyprotein-like Protein"/>
    <property type="match status" value="1"/>
</dbReference>
<reference evidence="5" key="1">
    <citation type="journal article" date="2015" name="Nat. Genet.">
        <title>The genome and transcriptome of the zoonotic hookworm Ancylostoma ceylanicum identify infection-specific gene families.</title>
        <authorList>
            <person name="Schwarz E.M."/>
            <person name="Hu Y."/>
            <person name="Antoshechkin I."/>
            <person name="Miller M.M."/>
            <person name="Sternberg P.W."/>
            <person name="Aroian R.V."/>
        </authorList>
    </citation>
    <scope>NUCLEOTIDE SEQUENCE</scope>
    <source>
        <strain evidence="5">HY135</strain>
    </source>
</reference>
<name>A0A016TN97_9BILA</name>
<organism evidence="4 5">
    <name type="scientific">Ancylostoma ceylanicum</name>
    <dbReference type="NCBI Taxonomy" id="53326"/>
    <lineage>
        <taxon>Eukaryota</taxon>
        <taxon>Metazoa</taxon>
        <taxon>Ecdysozoa</taxon>
        <taxon>Nematoda</taxon>
        <taxon>Chromadorea</taxon>
        <taxon>Rhabditida</taxon>
        <taxon>Rhabditina</taxon>
        <taxon>Rhabditomorpha</taxon>
        <taxon>Strongyloidea</taxon>
        <taxon>Ancylostomatidae</taxon>
        <taxon>Ancylostomatinae</taxon>
        <taxon>Ancylostoma</taxon>
    </lineage>
</organism>
<dbReference type="Pfam" id="PF00078">
    <property type="entry name" value="RVT_1"/>
    <property type="match status" value="1"/>
</dbReference>
<dbReference type="Gene3D" id="3.10.10.10">
    <property type="entry name" value="HIV Type 1 Reverse Transcriptase, subunit A, domain 1"/>
    <property type="match status" value="1"/>
</dbReference>
<dbReference type="PANTHER" id="PTHR33064">
    <property type="entry name" value="POL PROTEIN"/>
    <property type="match status" value="1"/>
</dbReference>
<dbReference type="InterPro" id="IPR043128">
    <property type="entry name" value="Rev_trsase/Diguanyl_cyclase"/>
</dbReference>
<gene>
    <name evidence="4" type="primary">Acey_s0089.g2297</name>
    <name evidence="4" type="ORF">Y032_0089g2297</name>
</gene>
<dbReference type="EMBL" id="JARK01001425">
    <property type="protein sequence ID" value="EYC04230.1"/>
    <property type="molecule type" value="Genomic_DNA"/>
</dbReference>